<comment type="caution">
    <text evidence="9">The sequence shown here is derived from an EMBL/GenBank/DDBJ whole genome shotgun (WGS) entry which is preliminary data.</text>
</comment>
<protein>
    <submittedName>
        <fullName evidence="9">Crooked neck-like protein 1-like</fullName>
    </submittedName>
</protein>
<feature type="domain" description="Pre-mRNA-splicing factor Syf1-like N-terminal HAT-repeats" evidence="8">
    <location>
        <begin position="33"/>
        <end position="177"/>
    </location>
</feature>
<dbReference type="AlphaFoldDB" id="A0A392M8T6"/>
<keyword evidence="10" id="KW-1185">Reference proteome</keyword>
<dbReference type="InterPro" id="IPR045075">
    <property type="entry name" value="Syf1-like"/>
</dbReference>
<evidence type="ECO:0000256" key="2">
    <source>
        <dbReference type="ARBA" id="ARBA00008644"/>
    </source>
</evidence>
<dbReference type="Gene3D" id="1.25.40.10">
    <property type="entry name" value="Tetratricopeptide repeat domain"/>
    <property type="match status" value="1"/>
</dbReference>
<evidence type="ECO:0000256" key="1">
    <source>
        <dbReference type="ARBA" id="ARBA00004123"/>
    </source>
</evidence>
<comment type="subcellular location">
    <subcellularLocation>
        <location evidence="1">Nucleus</location>
    </subcellularLocation>
</comment>
<organism evidence="9 10">
    <name type="scientific">Trifolium medium</name>
    <dbReference type="NCBI Taxonomy" id="97028"/>
    <lineage>
        <taxon>Eukaryota</taxon>
        <taxon>Viridiplantae</taxon>
        <taxon>Streptophyta</taxon>
        <taxon>Embryophyta</taxon>
        <taxon>Tracheophyta</taxon>
        <taxon>Spermatophyta</taxon>
        <taxon>Magnoliopsida</taxon>
        <taxon>eudicotyledons</taxon>
        <taxon>Gunneridae</taxon>
        <taxon>Pentapetalae</taxon>
        <taxon>rosids</taxon>
        <taxon>fabids</taxon>
        <taxon>Fabales</taxon>
        <taxon>Fabaceae</taxon>
        <taxon>Papilionoideae</taxon>
        <taxon>50 kb inversion clade</taxon>
        <taxon>NPAAA clade</taxon>
        <taxon>Hologalegina</taxon>
        <taxon>IRL clade</taxon>
        <taxon>Trifolieae</taxon>
        <taxon>Trifolium</taxon>
    </lineage>
</organism>
<name>A0A392M8T6_9FABA</name>
<evidence type="ECO:0000256" key="3">
    <source>
        <dbReference type="ARBA" id="ARBA00022664"/>
    </source>
</evidence>
<proteinExistence type="inferred from homology"/>
<dbReference type="SUPFAM" id="SSF48452">
    <property type="entry name" value="TPR-like"/>
    <property type="match status" value="1"/>
</dbReference>
<evidence type="ECO:0000256" key="6">
    <source>
        <dbReference type="ARBA" id="ARBA00023187"/>
    </source>
</evidence>
<evidence type="ECO:0000256" key="5">
    <source>
        <dbReference type="ARBA" id="ARBA00022737"/>
    </source>
</evidence>
<keyword evidence="4" id="KW-0747">Spliceosome</keyword>
<keyword evidence="6" id="KW-0508">mRNA splicing</keyword>
<dbReference type="EMBL" id="LXQA010005383">
    <property type="protein sequence ID" value="MCH83553.1"/>
    <property type="molecule type" value="Genomic_DNA"/>
</dbReference>
<dbReference type="SMART" id="SM00386">
    <property type="entry name" value="HAT"/>
    <property type="match status" value="6"/>
</dbReference>
<evidence type="ECO:0000313" key="10">
    <source>
        <dbReference type="Proteomes" id="UP000265520"/>
    </source>
</evidence>
<keyword evidence="3" id="KW-0507">mRNA processing</keyword>
<dbReference type="InterPro" id="IPR011990">
    <property type="entry name" value="TPR-like_helical_dom_sf"/>
</dbReference>
<evidence type="ECO:0000313" key="9">
    <source>
        <dbReference type="EMBL" id="MCH83553.1"/>
    </source>
</evidence>
<gene>
    <name evidence="9" type="ORF">A2U01_0004379</name>
</gene>
<dbReference type="GO" id="GO:0071014">
    <property type="term" value="C:post-mRNA release spliceosomal complex"/>
    <property type="evidence" value="ECO:0007669"/>
    <property type="project" value="TreeGrafter"/>
</dbReference>
<dbReference type="InterPro" id="IPR055433">
    <property type="entry name" value="HAT_Syf1-like_N"/>
</dbReference>
<dbReference type="GO" id="GO:0071007">
    <property type="term" value="C:U2-type catalytic step 2 spliceosome"/>
    <property type="evidence" value="ECO:0007669"/>
    <property type="project" value="TreeGrafter"/>
</dbReference>
<dbReference type="InterPro" id="IPR003107">
    <property type="entry name" value="HAT"/>
</dbReference>
<keyword evidence="5" id="KW-0677">Repeat</keyword>
<sequence length="262" mass="31750">MELQENEILPPIQIQIIAHQRELDRYRLRKRKEFEGLIRQVGWNLRVWIKYARWEESQPRLDRARSIWERALERFQYKDSMLWLKYAEFEMRNRQFSRARGVWGRAVALLPRVDQLWFKYIQMEKMLSNVVGARQLFKMWMEWIPDQRAWLAYIKFELKCNEISRAREIFERFISCHSTIGAWIRYAEFEINNGQITKTRNIFERAVDKFADDREAEQLFVSFAKFEVLCNETERARCLLDRISNGGVEEVDVYGLSLLESC</sequence>
<evidence type="ECO:0000259" key="8">
    <source>
        <dbReference type="Pfam" id="PF23233"/>
    </source>
</evidence>
<dbReference type="Proteomes" id="UP000265520">
    <property type="component" value="Unassembled WGS sequence"/>
</dbReference>
<dbReference type="GO" id="GO:0071011">
    <property type="term" value="C:precatalytic spliceosome"/>
    <property type="evidence" value="ECO:0007669"/>
    <property type="project" value="TreeGrafter"/>
</dbReference>
<dbReference type="Pfam" id="PF23233">
    <property type="entry name" value="HAT_Syf1_CNRKL1_N"/>
    <property type="match status" value="1"/>
</dbReference>
<accession>A0A392M8T6</accession>
<reference evidence="9 10" key="1">
    <citation type="journal article" date="2018" name="Front. Plant Sci.">
        <title>Red Clover (Trifolium pratense) and Zigzag Clover (T. medium) - A Picture of Genomic Similarities and Differences.</title>
        <authorList>
            <person name="Dluhosova J."/>
            <person name="Istvanek J."/>
            <person name="Nedelnik J."/>
            <person name="Repkova J."/>
        </authorList>
    </citation>
    <scope>NUCLEOTIDE SEQUENCE [LARGE SCALE GENOMIC DNA]</scope>
    <source>
        <strain evidence="10">cv. 10/8</strain>
        <tissue evidence="9">Leaf</tissue>
    </source>
</reference>
<keyword evidence="7" id="KW-0539">Nucleus</keyword>
<dbReference type="PANTHER" id="PTHR11246:SF3">
    <property type="entry name" value="CROOKED NECK-LIKE PROTEIN 1"/>
    <property type="match status" value="1"/>
</dbReference>
<dbReference type="GO" id="GO:0000974">
    <property type="term" value="C:Prp19 complex"/>
    <property type="evidence" value="ECO:0007669"/>
    <property type="project" value="TreeGrafter"/>
</dbReference>
<dbReference type="GO" id="GO:0000245">
    <property type="term" value="P:spliceosomal complex assembly"/>
    <property type="evidence" value="ECO:0007669"/>
    <property type="project" value="TreeGrafter"/>
</dbReference>
<evidence type="ECO:0000256" key="4">
    <source>
        <dbReference type="ARBA" id="ARBA00022728"/>
    </source>
</evidence>
<evidence type="ECO:0000256" key="7">
    <source>
        <dbReference type="ARBA" id="ARBA00023242"/>
    </source>
</evidence>
<dbReference type="PANTHER" id="PTHR11246">
    <property type="entry name" value="PRE-MRNA SPLICING FACTOR"/>
    <property type="match status" value="1"/>
</dbReference>
<comment type="similarity">
    <text evidence="2">Belongs to the crooked-neck family.</text>
</comment>